<keyword evidence="7 8" id="KW-0472">Membrane</keyword>
<dbReference type="GO" id="GO:0005886">
    <property type="term" value="C:plasma membrane"/>
    <property type="evidence" value="ECO:0007669"/>
    <property type="project" value="UniProtKB-SubCell"/>
</dbReference>
<organism evidence="10 12">
    <name type="scientific">Bosea thiooxidans</name>
    <dbReference type="NCBI Taxonomy" id="53254"/>
    <lineage>
        <taxon>Bacteria</taxon>
        <taxon>Pseudomonadati</taxon>
        <taxon>Pseudomonadota</taxon>
        <taxon>Alphaproteobacteria</taxon>
        <taxon>Hyphomicrobiales</taxon>
        <taxon>Boseaceae</taxon>
        <taxon>Bosea</taxon>
    </lineage>
</organism>
<feature type="transmembrane region" description="Helical" evidence="8">
    <location>
        <begin position="313"/>
        <end position="336"/>
    </location>
</feature>
<proteinExistence type="inferred from homology"/>
<comment type="similarity">
    <text evidence="2 8">Belongs to the major facilitator superfamily. Bcr/CmlA family.</text>
</comment>
<feature type="transmembrane region" description="Helical" evidence="8">
    <location>
        <begin position="114"/>
        <end position="131"/>
    </location>
</feature>
<protein>
    <recommendedName>
        <fullName evidence="8">Bcr/CflA family efflux transporter</fullName>
    </recommendedName>
</protein>
<keyword evidence="3 8" id="KW-0813">Transport</keyword>
<dbReference type="GO" id="GO:0042910">
    <property type="term" value="F:xenobiotic transmembrane transporter activity"/>
    <property type="evidence" value="ECO:0007669"/>
    <property type="project" value="InterPro"/>
</dbReference>
<evidence type="ECO:0000256" key="8">
    <source>
        <dbReference type="RuleBase" id="RU365088"/>
    </source>
</evidence>
<feature type="transmembrane region" description="Helical" evidence="8">
    <location>
        <begin position="143"/>
        <end position="163"/>
    </location>
</feature>
<feature type="transmembrane region" description="Helical" evidence="8">
    <location>
        <begin position="85"/>
        <end position="102"/>
    </location>
</feature>
<evidence type="ECO:0000256" key="4">
    <source>
        <dbReference type="ARBA" id="ARBA00022475"/>
    </source>
</evidence>
<comment type="subcellular location">
    <subcellularLocation>
        <location evidence="8">Cell inner membrane</location>
        <topology evidence="8">Multi-pass membrane protein</topology>
    </subcellularLocation>
    <subcellularLocation>
        <location evidence="1">Cell membrane</location>
        <topology evidence="1">Multi-pass membrane protein</topology>
    </subcellularLocation>
</comment>
<evidence type="ECO:0000256" key="2">
    <source>
        <dbReference type="ARBA" id="ARBA00006236"/>
    </source>
</evidence>
<evidence type="ECO:0000259" key="9">
    <source>
        <dbReference type="PROSITE" id="PS50850"/>
    </source>
</evidence>
<feature type="transmembrane region" description="Helical" evidence="8">
    <location>
        <begin position="169"/>
        <end position="188"/>
    </location>
</feature>
<dbReference type="EMBL" id="LMAR01000050">
    <property type="protein sequence ID" value="KQK29339.1"/>
    <property type="molecule type" value="Genomic_DNA"/>
</dbReference>
<dbReference type="Gene3D" id="1.20.1720.10">
    <property type="entry name" value="Multidrug resistance protein D"/>
    <property type="match status" value="1"/>
</dbReference>
<name>A0A0Q3KI77_9HYPH</name>
<dbReference type="STRING" id="53254.SAMN05660750_03813"/>
<accession>A0A0Q3KI77</accession>
<dbReference type="AlphaFoldDB" id="A0A0Q3KI77"/>
<keyword evidence="4" id="KW-1003">Cell membrane</keyword>
<sequence length="414" mass="42304">MTAQLPPDPIPAARVRPAPLWLLAMITFSGTLAMHVFVPALPRAAHDLGASAGSLQLTISCYILGLAFGQLFYGPVSDRYGRRPVLMAGLVLYTLASIAAALTPGIQALIATRLLQALGGCAGIVLGRAIVRDGSGMADSTRRLATMNLIVILGPGVAPLIGTAVSESFGWRAIFFGLAAMGVANMLLTWRVLPETARPSASADFGAVLRGYRRLLRTPAFLGYAVGGSLATTPMYAFISAAPFIFTRDLGRPAHEVGTYLALIAVGIWLGNLCSSRLVGRVRLASLMTGGSAISLLGAVLLFGSALSGHLGLALTLGGAMAFTFGAGIASAPALAEAMSVDPRLAGSASGFYGFIQMAIGALATSLAGLGGDPALASGAVLTVAALGAQLCFALALRARRRTVAQKPVEAAAE</sequence>
<evidence type="ECO:0000256" key="5">
    <source>
        <dbReference type="ARBA" id="ARBA00022692"/>
    </source>
</evidence>
<dbReference type="RefSeq" id="WP_055729328.1">
    <property type="nucleotide sequence ID" value="NZ_FUYX01000011.1"/>
</dbReference>
<dbReference type="Proteomes" id="UP000190130">
    <property type="component" value="Unassembled WGS sequence"/>
</dbReference>
<dbReference type="PRINTS" id="PR01036">
    <property type="entry name" value="TCRTETB"/>
</dbReference>
<evidence type="ECO:0000256" key="7">
    <source>
        <dbReference type="ARBA" id="ARBA00023136"/>
    </source>
</evidence>
<gene>
    <name evidence="10" type="ORF">ARD30_18085</name>
    <name evidence="11" type="ORF">SAMN05660750_03813</name>
</gene>
<dbReference type="PANTHER" id="PTHR23502">
    <property type="entry name" value="MAJOR FACILITATOR SUPERFAMILY"/>
    <property type="match status" value="1"/>
</dbReference>
<dbReference type="SUPFAM" id="SSF103473">
    <property type="entry name" value="MFS general substrate transporter"/>
    <property type="match status" value="1"/>
</dbReference>
<dbReference type="Pfam" id="PF07690">
    <property type="entry name" value="MFS_1"/>
    <property type="match status" value="1"/>
</dbReference>
<dbReference type="GO" id="GO:1990961">
    <property type="term" value="P:xenobiotic detoxification by transmembrane export across the plasma membrane"/>
    <property type="evidence" value="ECO:0007669"/>
    <property type="project" value="InterPro"/>
</dbReference>
<evidence type="ECO:0000313" key="11">
    <source>
        <dbReference type="EMBL" id="SKC03848.1"/>
    </source>
</evidence>
<feature type="transmembrane region" description="Helical" evidence="8">
    <location>
        <begin position="53"/>
        <end position="73"/>
    </location>
</feature>
<dbReference type="InterPro" id="IPR011701">
    <property type="entry name" value="MFS"/>
</dbReference>
<evidence type="ECO:0000313" key="13">
    <source>
        <dbReference type="Proteomes" id="UP000190130"/>
    </source>
</evidence>
<feature type="transmembrane region" description="Helical" evidence="8">
    <location>
        <begin position="221"/>
        <end position="245"/>
    </location>
</feature>
<evidence type="ECO:0000256" key="3">
    <source>
        <dbReference type="ARBA" id="ARBA00022448"/>
    </source>
</evidence>
<reference evidence="10 12" key="1">
    <citation type="submission" date="2015-10" db="EMBL/GenBank/DDBJ databases">
        <title>Draft genome of Bosea thiooxidans.</title>
        <authorList>
            <person name="Wang X."/>
        </authorList>
    </citation>
    <scope>NUCLEOTIDE SEQUENCE [LARGE SCALE GENOMIC DNA]</scope>
    <source>
        <strain evidence="10 12">CGMCC 9174</strain>
    </source>
</reference>
<dbReference type="PROSITE" id="PS50850">
    <property type="entry name" value="MFS"/>
    <property type="match status" value="1"/>
</dbReference>
<dbReference type="EMBL" id="FUYX01000011">
    <property type="protein sequence ID" value="SKC03848.1"/>
    <property type="molecule type" value="Genomic_DNA"/>
</dbReference>
<keyword evidence="6 8" id="KW-1133">Transmembrane helix</keyword>
<feature type="transmembrane region" description="Helical" evidence="8">
    <location>
        <begin position="348"/>
        <end position="370"/>
    </location>
</feature>
<feature type="transmembrane region" description="Helical" evidence="8">
    <location>
        <begin position="20"/>
        <end position="41"/>
    </location>
</feature>
<dbReference type="PANTHER" id="PTHR23502:SF132">
    <property type="entry name" value="POLYAMINE TRANSPORTER 2-RELATED"/>
    <property type="match status" value="1"/>
</dbReference>
<dbReference type="Proteomes" id="UP000051562">
    <property type="component" value="Unassembled WGS sequence"/>
</dbReference>
<dbReference type="OrthoDB" id="9800416at2"/>
<keyword evidence="5 8" id="KW-0812">Transmembrane</keyword>
<evidence type="ECO:0000313" key="10">
    <source>
        <dbReference type="EMBL" id="KQK29339.1"/>
    </source>
</evidence>
<evidence type="ECO:0000256" key="6">
    <source>
        <dbReference type="ARBA" id="ARBA00022989"/>
    </source>
</evidence>
<dbReference type="InterPro" id="IPR020846">
    <property type="entry name" value="MFS_dom"/>
</dbReference>
<evidence type="ECO:0000256" key="1">
    <source>
        <dbReference type="ARBA" id="ARBA00004651"/>
    </source>
</evidence>
<reference evidence="11 13" key="2">
    <citation type="submission" date="2017-02" db="EMBL/GenBank/DDBJ databases">
        <authorList>
            <person name="Peterson S.W."/>
        </authorList>
    </citation>
    <scope>NUCLEOTIDE SEQUENCE [LARGE SCALE GENOMIC DNA]</scope>
    <source>
        <strain evidence="11 13">DSM 9653</strain>
    </source>
</reference>
<feature type="transmembrane region" description="Helical" evidence="8">
    <location>
        <begin position="287"/>
        <end position="307"/>
    </location>
</feature>
<dbReference type="CDD" id="cd17320">
    <property type="entry name" value="MFS_MdfA_MDR_like"/>
    <property type="match status" value="1"/>
</dbReference>
<keyword evidence="12" id="KW-1185">Reference proteome</keyword>
<dbReference type="InterPro" id="IPR004812">
    <property type="entry name" value="Efflux_drug-R_Bcr/CmlA"/>
</dbReference>
<keyword evidence="8" id="KW-0997">Cell inner membrane</keyword>
<feature type="domain" description="Major facilitator superfamily (MFS) profile" evidence="9">
    <location>
        <begin position="19"/>
        <end position="404"/>
    </location>
</feature>
<feature type="transmembrane region" description="Helical" evidence="8">
    <location>
        <begin position="257"/>
        <end position="275"/>
    </location>
</feature>
<feature type="transmembrane region" description="Helical" evidence="8">
    <location>
        <begin position="376"/>
        <end position="397"/>
    </location>
</feature>
<dbReference type="NCBIfam" id="TIGR00710">
    <property type="entry name" value="efflux_Bcr_CflA"/>
    <property type="match status" value="1"/>
</dbReference>
<evidence type="ECO:0000313" key="12">
    <source>
        <dbReference type="Proteomes" id="UP000051562"/>
    </source>
</evidence>
<dbReference type="InterPro" id="IPR036259">
    <property type="entry name" value="MFS_trans_sf"/>
</dbReference>